<dbReference type="RefSeq" id="WP_007174102.1">
    <property type="nucleotide sequence ID" value="NZ_GG704781.1"/>
</dbReference>
<keyword evidence="7" id="KW-0813">Transport</keyword>
<evidence type="ECO:0000256" key="2">
    <source>
        <dbReference type="ARBA" id="ARBA00005811"/>
    </source>
</evidence>
<dbReference type="HOGENOM" id="CLU_139779_0_0_10"/>
<dbReference type="Gene3D" id="3.30.420.270">
    <property type="match status" value="1"/>
</dbReference>
<evidence type="ECO:0000313" key="9">
    <source>
        <dbReference type="EMBL" id="EFA43629.1"/>
    </source>
</evidence>
<evidence type="ECO:0008006" key="11">
    <source>
        <dbReference type="Google" id="ProtNLM"/>
    </source>
</evidence>
<evidence type="ECO:0000313" key="10">
    <source>
        <dbReference type="Proteomes" id="UP000003160"/>
    </source>
</evidence>
<evidence type="ECO:0000256" key="6">
    <source>
        <dbReference type="ARBA" id="ARBA00023136"/>
    </source>
</evidence>
<reference evidence="9 10" key="1">
    <citation type="submission" date="2009-10" db="EMBL/GenBank/DDBJ databases">
        <authorList>
            <person name="Qin X."/>
            <person name="Bachman B."/>
            <person name="Battles P."/>
            <person name="Bell A."/>
            <person name="Bess C."/>
            <person name="Bickham C."/>
            <person name="Chaboub L."/>
            <person name="Chen D."/>
            <person name="Coyle M."/>
            <person name="Deiros D.R."/>
            <person name="Dinh H."/>
            <person name="Forbes L."/>
            <person name="Fowler G."/>
            <person name="Francisco L."/>
            <person name="Fu Q."/>
            <person name="Gubbala S."/>
            <person name="Hale W."/>
            <person name="Han Y."/>
            <person name="Hemphill L."/>
            <person name="Highlander S.K."/>
            <person name="Hirani K."/>
            <person name="Hogues M."/>
            <person name="Jackson L."/>
            <person name="Jakkamsetti A."/>
            <person name="Javaid M."/>
            <person name="Jiang H."/>
            <person name="Korchina V."/>
            <person name="Kovar C."/>
            <person name="Lara F."/>
            <person name="Lee S."/>
            <person name="Mata R."/>
            <person name="Mathew T."/>
            <person name="Moen C."/>
            <person name="Morales K."/>
            <person name="Munidasa M."/>
            <person name="Nazareth L."/>
            <person name="Ngo R."/>
            <person name="Nguyen L."/>
            <person name="Okwuonu G."/>
            <person name="Ongeri F."/>
            <person name="Patil S."/>
            <person name="Petrosino J."/>
            <person name="Pham C."/>
            <person name="Pham P."/>
            <person name="Pu L.-L."/>
            <person name="Puazo M."/>
            <person name="Raj R."/>
            <person name="Reid J."/>
            <person name="Rouhana J."/>
            <person name="Saada N."/>
            <person name="Shang Y."/>
            <person name="Simmons D."/>
            <person name="Thornton R."/>
            <person name="Warren J."/>
            <person name="Weissenberger G."/>
            <person name="Zhang J."/>
            <person name="Zhang L."/>
            <person name="Zhou C."/>
            <person name="Zhu D."/>
            <person name="Muzny D."/>
            <person name="Worley K."/>
            <person name="Gibbs R."/>
        </authorList>
    </citation>
    <scope>NUCLEOTIDE SEQUENCE [LARGE SCALE GENOMIC DNA]</scope>
    <source>
        <strain evidence="9 10">DSM 17361</strain>
    </source>
</reference>
<feature type="transmembrane region" description="Helical" evidence="8">
    <location>
        <begin position="12"/>
        <end position="33"/>
    </location>
</feature>
<organism evidence="9 10">
    <name type="scientific">Hallella bergensis DSM 17361</name>
    <dbReference type="NCBI Taxonomy" id="585502"/>
    <lineage>
        <taxon>Bacteria</taxon>
        <taxon>Pseudomonadati</taxon>
        <taxon>Bacteroidota</taxon>
        <taxon>Bacteroidia</taxon>
        <taxon>Bacteroidales</taxon>
        <taxon>Prevotellaceae</taxon>
        <taxon>Hallella</taxon>
    </lineage>
</organism>
<accession>D1PYG4</accession>
<sequence length="159" mass="18239">MSMFSHRRHQVPGLNTASLPDLIFTVLFFFMIVTHMQKNVVKVKFHVPQGTELTRLTKKTAVTYIYIGHPSTKVQTSGKYNTRVQINDKFVSIDKIADYVSAEQARMSPEDRRHMTVSIKADKDTPMGIITEVKQALRLANATRITYSAEERKKQSRRP</sequence>
<dbReference type="OrthoDB" id="9810103at2"/>
<dbReference type="EMBL" id="ACKS01000077">
    <property type="protein sequence ID" value="EFA43629.1"/>
    <property type="molecule type" value="Genomic_DNA"/>
</dbReference>
<proteinExistence type="inferred from homology"/>
<evidence type="ECO:0000256" key="8">
    <source>
        <dbReference type="SAM" id="Phobius"/>
    </source>
</evidence>
<keyword evidence="3" id="KW-1003">Cell membrane</keyword>
<dbReference type="InterPro" id="IPR003400">
    <property type="entry name" value="ExbD"/>
</dbReference>
<dbReference type="Proteomes" id="UP000003160">
    <property type="component" value="Unassembled WGS sequence"/>
</dbReference>
<evidence type="ECO:0000256" key="4">
    <source>
        <dbReference type="ARBA" id="ARBA00022692"/>
    </source>
</evidence>
<evidence type="ECO:0000256" key="5">
    <source>
        <dbReference type="ARBA" id="ARBA00022989"/>
    </source>
</evidence>
<dbReference type="eggNOG" id="COG0848">
    <property type="taxonomic scope" value="Bacteria"/>
</dbReference>
<dbReference type="AlphaFoldDB" id="D1PYG4"/>
<comment type="caution">
    <text evidence="9">The sequence shown here is derived from an EMBL/GenBank/DDBJ whole genome shotgun (WGS) entry which is preliminary data.</text>
</comment>
<comment type="similarity">
    <text evidence="2 7">Belongs to the ExbD/TolR family.</text>
</comment>
<comment type="subcellular location">
    <subcellularLocation>
        <location evidence="1">Cell membrane</location>
        <topology evidence="1">Single-pass membrane protein</topology>
    </subcellularLocation>
    <subcellularLocation>
        <location evidence="7">Cell membrane</location>
        <topology evidence="7">Single-pass type II membrane protein</topology>
    </subcellularLocation>
</comment>
<protein>
    <recommendedName>
        <fullName evidence="11">Transport energizing protein, ExbD/TolR family</fullName>
    </recommendedName>
</protein>
<name>D1PYG4_9BACT</name>
<dbReference type="GO" id="GO:0022857">
    <property type="term" value="F:transmembrane transporter activity"/>
    <property type="evidence" value="ECO:0007669"/>
    <property type="project" value="InterPro"/>
</dbReference>
<dbReference type="GO" id="GO:0015031">
    <property type="term" value="P:protein transport"/>
    <property type="evidence" value="ECO:0007669"/>
    <property type="project" value="UniProtKB-KW"/>
</dbReference>
<keyword evidence="10" id="KW-1185">Reference proteome</keyword>
<evidence type="ECO:0000256" key="1">
    <source>
        <dbReference type="ARBA" id="ARBA00004162"/>
    </source>
</evidence>
<evidence type="ECO:0000256" key="3">
    <source>
        <dbReference type="ARBA" id="ARBA00022475"/>
    </source>
</evidence>
<keyword evidence="5 8" id="KW-1133">Transmembrane helix</keyword>
<dbReference type="GO" id="GO:0005886">
    <property type="term" value="C:plasma membrane"/>
    <property type="evidence" value="ECO:0007669"/>
    <property type="project" value="UniProtKB-SubCell"/>
</dbReference>
<evidence type="ECO:0000256" key="7">
    <source>
        <dbReference type="RuleBase" id="RU003879"/>
    </source>
</evidence>
<dbReference type="Pfam" id="PF02472">
    <property type="entry name" value="ExbD"/>
    <property type="match status" value="1"/>
</dbReference>
<gene>
    <name evidence="9" type="ORF">HMPREF0645_1999</name>
</gene>
<keyword evidence="7" id="KW-0653">Protein transport</keyword>
<keyword evidence="6 8" id="KW-0472">Membrane</keyword>
<keyword evidence="4 7" id="KW-0812">Transmembrane</keyword>